<gene>
    <name evidence="18" type="ORF">ACJMK2_015946</name>
</gene>
<dbReference type="Gene3D" id="4.10.400.10">
    <property type="entry name" value="Low-density Lipoprotein Receptor"/>
    <property type="match status" value="3"/>
</dbReference>
<dbReference type="GO" id="GO:0006897">
    <property type="term" value="P:endocytosis"/>
    <property type="evidence" value="ECO:0007669"/>
    <property type="project" value="UniProtKB-KW"/>
</dbReference>
<feature type="disulfide bond" evidence="13">
    <location>
        <begin position="959"/>
        <end position="977"/>
    </location>
</feature>
<feature type="disulfide bond" evidence="13">
    <location>
        <begin position="917"/>
        <end position="935"/>
    </location>
</feature>
<keyword evidence="3" id="KW-0254">Endocytosis</keyword>
<evidence type="ECO:0000256" key="9">
    <source>
        <dbReference type="ARBA" id="ARBA00023136"/>
    </source>
</evidence>
<dbReference type="PROSITE" id="PS00420">
    <property type="entry name" value="SRCR_1"/>
    <property type="match status" value="1"/>
</dbReference>
<feature type="domain" description="SRCR" evidence="17">
    <location>
        <begin position="169"/>
        <end position="268"/>
    </location>
</feature>
<dbReference type="SMART" id="SM00135">
    <property type="entry name" value="LY"/>
    <property type="match status" value="5"/>
</dbReference>
<feature type="repeat" description="LDL-receptor class B" evidence="15">
    <location>
        <begin position="1164"/>
        <end position="1205"/>
    </location>
</feature>
<dbReference type="Pfam" id="PF00057">
    <property type="entry name" value="Ldl_recept_a"/>
    <property type="match status" value="3"/>
</dbReference>
<evidence type="ECO:0000256" key="11">
    <source>
        <dbReference type="ARBA" id="ARBA00023170"/>
    </source>
</evidence>
<feature type="disulfide bond" evidence="14">
    <location>
        <begin position="237"/>
        <end position="247"/>
    </location>
</feature>
<dbReference type="FunFam" id="3.10.250.10:FF:000011">
    <property type="entry name" value="Scavenger receptor class A member 5"/>
    <property type="match status" value="4"/>
</dbReference>
<keyword evidence="5 16" id="KW-0732">Signal</keyword>
<keyword evidence="8" id="KW-0720">Serine protease</keyword>
<feature type="disulfide bond" evidence="14">
    <location>
        <begin position="357"/>
        <end position="367"/>
    </location>
</feature>
<feature type="disulfide bond" evidence="14">
    <location>
        <begin position="477"/>
        <end position="487"/>
    </location>
</feature>
<organism evidence="18 19">
    <name type="scientific">Sinanodonta woodiana</name>
    <name type="common">Chinese pond mussel</name>
    <name type="synonym">Anodonta woodiana</name>
    <dbReference type="NCBI Taxonomy" id="1069815"/>
    <lineage>
        <taxon>Eukaryota</taxon>
        <taxon>Metazoa</taxon>
        <taxon>Spiralia</taxon>
        <taxon>Lophotrochozoa</taxon>
        <taxon>Mollusca</taxon>
        <taxon>Bivalvia</taxon>
        <taxon>Autobranchia</taxon>
        <taxon>Heteroconchia</taxon>
        <taxon>Palaeoheterodonta</taxon>
        <taxon>Unionida</taxon>
        <taxon>Unionoidea</taxon>
        <taxon>Unionidae</taxon>
        <taxon>Unioninae</taxon>
        <taxon>Sinanodonta</taxon>
    </lineage>
</organism>
<dbReference type="AlphaFoldDB" id="A0ABD3US20"/>
<evidence type="ECO:0000256" key="4">
    <source>
        <dbReference type="ARBA" id="ARBA00022670"/>
    </source>
</evidence>
<dbReference type="PANTHER" id="PTHR19331">
    <property type="entry name" value="SCAVENGER RECEPTOR DOMAIN-CONTAINING"/>
    <property type="match status" value="1"/>
</dbReference>
<feature type="disulfide bond" evidence="13">
    <location>
        <begin position="929"/>
        <end position="944"/>
    </location>
</feature>
<accession>A0ABD3US20</accession>
<dbReference type="Pfam" id="PF00058">
    <property type="entry name" value="Ldl_recept_b"/>
    <property type="match status" value="1"/>
</dbReference>
<name>A0ABD3US20_SINWO</name>
<evidence type="ECO:0000256" key="7">
    <source>
        <dbReference type="ARBA" id="ARBA00022801"/>
    </source>
</evidence>
<feature type="domain" description="SRCR" evidence="17">
    <location>
        <begin position="405"/>
        <end position="508"/>
    </location>
</feature>
<feature type="disulfide bond" evidence="13">
    <location>
        <begin position="910"/>
        <end position="922"/>
    </location>
</feature>
<comment type="caution">
    <text evidence="18">The sequence shown here is derived from an EMBL/GenBank/DDBJ whole genome shotgun (WGS) entry which is preliminary data.</text>
</comment>
<keyword evidence="9" id="KW-0472">Membrane</keyword>
<comment type="subcellular location">
    <subcellularLocation>
        <location evidence="1">Membrane</location>
        <topology evidence="1">Single-pass membrane protein</topology>
    </subcellularLocation>
</comment>
<feature type="domain" description="SRCR" evidence="17">
    <location>
        <begin position="526"/>
        <end position="625"/>
    </location>
</feature>
<dbReference type="SUPFAM" id="SSF56487">
    <property type="entry name" value="SRCR-like"/>
    <property type="match status" value="5"/>
</dbReference>
<proteinExistence type="predicted"/>
<keyword evidence="7" id="KW-0378">Hydrolase</keyword>
<feature type="disulfide bond" evidence="14">
    <location>
        <begin position="594"/>
        <end position="604"/>
    </location>
</feature>
<comment type="caution">
    <text evidence="14">Lacks conserved residue(s) required for the propagation of feature annotation.</text>
</comment>
<evidence type="ECO:0000256" key="5">
    <source>
        <dbReference type="ARBA" id="ARBA00022729"/>
    </source>
</evidence>
<dbReference type="PANTHER" id="PTHR19331:SF465">
    <property type="entry name" value="EGG PEPTIDE SPERACT RECEPTOR"/>
    <property type="match status" value="1"/>
</dbReference>
<evidence type="ECO:0000259" key="17">
    <source>
        <dbReference type="PROSITE" id="PS50287"/>
    </source>
</evidence>
<evidence type="ECO:0000256" key="12">
    <source>
        <dbReference type="ARBA" id="ARBA00023180"/>
    </source>
</evidence>
<evidence type="ECO:0000256" key="8">
    <source>
        <dbReference type="ARBA" id="ARBA00022825"/>
    </source>
</evidence>
<feature type="disulfide bond" evidence="13">
    <location>
        <begin position="891"/>
        <end position="906"/>
    </location>
</feature>
<keyword evidence="12" id="KW-0325">Glycoprotein</keyword>
<feature type="repeat" description="LDL-receptor class B" evidence="15">
    <location>
        <begin position="1120"/>
        <end position="1163"/>
    </location>
</feature>
<dbReference type="SMART" id="SM00192">
    <property type="entry name" value="LDLa"/>
    <property type="match status" value="3"/>
</dbReference>
<evidence type="ECO:0000256" key="13">
    <source>
        <dbReference type="PROSITE-ProRule" id="PRU00124"/>
    </source>
</evidence>
<dbReference type="InterPro" id="IPR001190">
    <property type="entry name" value="SRCR"/>
</dbReference>
<dbReference type="Pfam" id="PF00530">
    <property type="entry name" value="SRCR"/>
    <property type="match status" value="5"/>
</dbReference>
<evidence type="ECO:0000256" key="16">
    <source>
        <dbReference type="SAM" id="SignalP"/>
    </source>
</evidence>
<feature type="signal peptide" evidence="16">
    <location>
        <begin position="1"/>
        <end position="19"/>
    </location>
</feature>
<dbReference type="PROSITE" id="PS50068">
    <property type="entry name" value="LDLRA_2"/>
    <property type="match status" value="3"/>
</dbReference>
<reference evidence="18 19" key="1">
    <citation type="submission" date="2024-11" db="EMBL/GenBank/DDBJ databases">
        <title>Chromosome-level genome assembly of the freshwater bivalve Anodonta woodiana.</title>
        <authorList>
            <person name="Chen X."/>
        </authorList>
    </citation>
    <scope>NUCLEOTIDE SEQUENCE [LARGE SCALE GENOMIC DNA]</scope>
    <source>
        <strain evidence="18">MN2024</strain>
        <tissue evidence="18">Gills</tissue>
    </source>
</reference>
<feature type="disulfide bond" evidence="14">
    <location>
        <begin position="655"/>
        <end position="719"/>
    </location>
</feature>
<dbReference type="InterPro" id="IPR036055">
    <property type="entry name" value="LDL_receptor-like_sf"/>
</dbReference>
<keyword evidence="10 14" id="KW-1015">Disulfide bond</keyword>
<dbReference type="Proteomes" id="UP001634394">
    <property type="component" value="Unassembled WGS sequence"/>
</dbReference>
<dbReference type="SUPFAM" id="SSF63825">
    <property type="entry name" value="YWTD domain"/>
    <property type="match status" value="1"/>
</dbReference>
<evidence type="ECO:0000256" key="14">
    <source>
        <dbReference type="PROSITE-ProRule" id="PRU00196"/>
    </source>
</evidence>
<evidence type="ECO:0000256" key="15">
    <source>
        <dbReference type="PROSITE-ProRule" id="PRU00461"/>
    </source>
</evidence>
<dbReference type="InterPro" id="IPR011042">
    <property type="entry name" value="6-blade_b-propeller_TolB-like"/>
</dbReference>
<dbReference type="GO" id="GO:0008236">
    <property type="term" value="F:serine-type peptidase activity"/>
    <property type="evidence" value="ECO:0007669"/>
    <property type="project" value="UniProtKB-KW"/>
</dbReference>
<dbReference type="PROSITE" id="PS50287">
    <property type="entry name" value="SRCR_2"/>
    <property type="match status" value="5"/>
</dbReference>
<dbReference type="PROSITE" id="PS01209">
    <property type="entry name" value="LDLRA_1"/>
    <property type="match status" value="1"/>
</dbReference>
<dbReference type="CDD" id="cd00112">
    <property type="entry name" value="LDLa"/>
    <property type="match status" value="3"/>
</dbReference>
<dbReference type="SUPFAM" id="SSF57424">
    <property type="entry name" value="LDL receptor-like module"/>
    <property type="match status" value="3"/>
</dbReference>
<dbReference type="SMART" id="SM00202">
    <property type="entry name" value="SR"/>
    <property type="match status" value="5"/>
</dbReference>
<evidence type="ECO:0000256" key="2">
    <source>
        <dbReference type="ARBA" id="ARBA00022536"/>
    </source>
</evidence>
<dbReference type="FunFam" id="3.10.250.10:FF:000001">
    <property type="entry name" value="Lysyl oxidase 4 isoform X1"/>
    <property type="match status" value="1"/>
</dbReference>
<dbReference type="PRINTS" id="PR00258">
    <property type="entry name" value="SPERACTRCPTR"/>
</dbReference>
<dbReference type="GO" id="GO:0016020">
    <property type="term" value="C:membrane"/>
    <property type="evidence" value="ECO:0007669"/>
    <property type="project" value="UniProtKB-SubCell"/>
</dbReference>
<keyword evidence="2" id="KW-0245">EGF-like domain</keyword>
<evidence type="ECO:0000256" key="1">
    <source>
        <dbReference type="ARBA" id="ARBA00004167"/>
    </source>
</evidence>
<keyword evidence="19" id="KW-1185">Reference proteome</keyword>
<protein>
    <recommendedName>
        <fullName evidence="17">SRCR domain-containing protein</fullName>
    </recommendedName>
</protein>
<feature type="chain" id="PRO_5044839889" description="SRCR domain-containing protein" evidence="16">
    <location>
        <begin position="20"/>
        <end position="1256"/>
    </location>
</feature>
<dbReference type="InterPro" id="IPR036772">
    <property type="entry name" value="SRCR-like_dom_sf"/>
</dbReference>
<feature type="domain" description="SRCR" evidence="17">
    <location>
        <begin position="285"/>
        <end position="388"/>
    </location>
</feature>
<feature type="disulfide bond" evidence="14">
    <location>
        <begin position="668"/>
        <end position="729"/>
    </location>
</feature>
<dbReference type="PROSITE" id="PS51120">
    <property type="entry name" value="LDLRB"/>
    <property type="match status" value="2"/>
</dbReference>
<feature type="disulfide bond" evidence="13">
    <location>
        <begin position="971"/>
        <end position="986"/>
    </location>
</feature>
<dbReference type="EMBL" id="JBJQND010000015">
    <property type="protein sequence ID" value="KAL3852284.1"/>
    <property type="molecule type" value="Genomic_DNA"/>
</dbReference>
<feature type="disulfide bond" evidence="14">
    <location>
        <begin position="699"/>
        <end position="709"/>
    </location>
</feature>
<dbReference type="PRINTS" id="PR00261">
    <property type="entry name" value="LDLRECEPTOR"/>
</dbReference>
<evidence type="ECO:0000256" key="10">
    <source>
        <dbReference type="ARBA" id="ARBA00023157"/>
    </source>
</evidence>
<evidence type="ECO:0000313" key="19">
    <source>
        <dbReference type="Proteomes" id="UP001634394"/>
    </source>
</evidence>
<dbReference type="Gene3D" id="3.10.250.10">
    <property type="entry name" value="SRCR-like domain"/>
    <property type="match status" value="5"/>
</dbReference>
<keyword evidence="4" id="KW-0645">Protease</keyword>
<evidence type="ECO:0000256" key="6">
    <source>
        <dbReference type="ARBA" id="ARBA00022737"/>
    </source>
</evidence>
<sequence>MCSLIFFVFLALCSQIIRAMPPSIGIEENMVNLLSEKIRQMERSMDIEMRMLKNELRREIHGSCSKCLRSLGKTNISSLQLEVRTLHLDVKQLAESVEHLSSLVTHYLENTTSPLMQKIASLVNASIDSSEQMKRIQENLTLVSMTLYDALRPTETPVSATTAMVPPNVRLVNGSSPMSGRVEVYHDGEWGTICDDGWDDADASVVCRMLGYRYGRRVRDGLFGPGRGRIWLDDVNCDNDSSHLAECRHSGWGKENCEHTEDAGVECLDFIPSTTQLSNIEQVHVRLVGGKTKRDGRVEVYYTGREDLGWGTVCDDDWDDREAAVVCRMLGFSGGGISPKGKYGMGVGSIILDDLKCQGTEMTLAECGNFNPGYDNCGHEEDAGVECGPDLASNESLEIVKLIQVRLVNGKTESDGRLEVYYTRREDLGWGTVCDDDWDDREAAVVCRMLGFSGGRTAPKLVYGMGVGSILLDDLQCQGTESSLAECGHFKPGDNNCGHEEDVGVICETLLTSTDRTTQPISAIQIRLAGGPSPSEGRVEVFKDGKWGTVCDNGWDIKDAKVICRMLNYLGGSIFSKSMYGYENGNILLDNVECSGLEKSITECRFTGWRQNNSDPCNDAGVICSQVEGIRLINGSVPNEGRVEIQLNGMYGTICDDKFDDKAATVVCRMLGYNMGGVANVQAKFGEGSGPVHLDNVECLGDELSLVDCQYLLPSVTDCEHEEDVGVTCFTEENVTQTNSANNVSTKSQKLTESNMSSFYQSICKETLKNQIESLSESDRYWMKIWCQENQQNLENSTAVKTTTALINANPDGEVSHLKTANHVAQTVGDNGINKESYVSINTTPSHSPATQYDTKDVIGQPESDLTAIQCNTSQFHCLLSGVCIEATKVCDNDIDCPDVEDELNCAILCSSRDFQCMNKVCIRKEWACDGEVDCPDGSDEVNCDTADVSCDDPSTFRCSDGRCIHTSLVCDGGADCKDNTDETSCDMIGNDGSFIFAAWDKIVVVSVRGEAFTTEEVPLKGINSTIFLDIDRLSNTVYWSSLNYIHRANLNGSGQEVVMKTGDNQLSEGLAVNQVDKTIYWTNKFNQSISMTNLLDMTTITIATNITEPIDVYFDGKTRHVYWTEGKTSPKISRADVDGSNRVTVVDTDVIWPHSLAVDYLNSRLYWTDIVKQSVEMIFLNGTGRQVVVGKLGRPLGITLIGKYVYWSDRLFQHVARINKETGLEKRVIYLPQNYQYFSIKTLSQINAPEKIPTS</sequence>
<dbReference type="InterPro" id="IPR000033">
    <property type="entry name" value="LDLR_classB_rpt"/>
</dbReference>
<dbReference type="GO" id="GO:0006508">
    <property type="term" value="P:proteolysis"/>
    <property type="evidence" value="ECO:0007669"/>
    <property type="project" value="UniProtKB-KW"/>
</dbReference>
<dbReference type="Gene3D" id="2.120.10.30">
    <property type="entry name" value="TolB, C-terminal domain"/>
    <property type="match status" value="1"/>
</dbReference>
<evidence type="ECO:0000256" key="3">
    <source>
        <dbReference type="ARBA" id="ARBA00022583"/>
    </source>
</evidence>
<keyword evidence="6" id="KW-0677">Repeat</keyword>
<dbReference type="InterPro" id="IPR023415">
    <property type="entry name" value="LDLR_class-A_CS"/>
</dbReference>
<feature type="domain" description="SRCR" evidence="17">
    <location>
        <begin position="630"/>
        <end position="730"/>
    </location>
</feature>
<evidence type="ECO:0000313" key="18">
    <source>
        <dbReference type="EMBL" id="KAL3852284.1"/>
    </source>
</evidence>
<dbReference type="InterPro" id="IPR002172">
    <property type="entry name" value="LDrepeatLR_classA_rpt"/>
</dbReference>
<keyword evidence="11" id="KW-0675">Receptor</keyword>